<comment type="caution">
    <text evidence="2">The sequence shown here is derived from an EMBL/GenBank/DDBJ whole genome shotgun (WGS) entry which is preliminary data.</text>
</comment>
<name>A0AAP5AI57_9GAMM</name>
<organism evidence="2 3">
    <name type="scientific">Stenotrophomonas rhizophila</name>
    <dbReference type="NCBI Taxonomy" id="216778"/>
    <lineage>
        <taxon>Bacteria</taxon>
        <taxon>Pseudomonadati</taxon>
        <taxon>Pseudomonadota</taxon>
        <taxon>Gammaproteobacteria</taxon>
        <taxon>Lysobacterales</taxon>
        <taxon>Lysobacteraceae</taxon>
        <taxon>Stenotrophomonas</taxon>
    </lineage>
</organism>
<dbReference type="InterPro" id="IPR037523">
    <property type="entry name" value="VOC_core"/>
</dbReference>
<dbReference type="EMBL" id="JAUTAS010000001">
    <property type="protein sequence ID" value="MDQ1108412.1"/>
    <property type="molecule type" value="Genomic_DNA"/>
</dbReference>
<dbReference type="Pfam" id="PF00903">
    <property type="entry name" value="Glyoxalase"/>
    <property type="match status" value="1"/>
</dbReference>
<dbReference type="Gene3D" id="3.10.180.10">
    <property type="entry name" value="2,3-Dihydroxybiphenyl 1,2-Dioxygenase, domain 1"/>
    <property type="match status" value="1"/>
</dbReference>
<dbReference type="PANTHER" id="PTHR21366">
    <property type="entry name" value="GLYOXALASE FAMILY PROTEIN"/>
    <property type="match status" value="1"/>
</dbReference>
<dbReference type="AlphaFoldDB" id="A0AAP5AI57"/>
<dbReference type="PROSITE" id="PS51819">
    <property type="entry name" value="VOC"/>
    <property type="match status" value="1"/>
</dbReference>
<dbReference type="InterPro" id="IPR050383">
    <property type="entry name" value="GlyoxalaseI/FosfomycinResist"/>
</dbReference>
<proteinExistence type="predicted"/>
<evidence type="ECO:0000313" key="2">
    <source>
        <dbReference type="EMBL" id="MDQ1108412.1"/>
    </source>
</evidence>
<reference evidence="2" key="1">
    <citation type="submission" date="2023-07" db="EMBL/GenBank/DDBJ databases">
        <title>Functional and genomic diversity of the sorghum phyllosphere microbiome.</title>
        <authorList>
            <person name="Shade A."/>
        </authorList>
    </citation>
    <scope>NUCLEOTIDE SEQUENCE</scope>
    <source>
        <strain evidence="2">SORGH_AS_0457</strain>
    </source>
</reference>
<dbReference type="SUPFAM" id="SSF54593">
    <property type="entry name" value="Glyoxalase/Bleomycin resistance protein/Dihydroxybiphenyl dioxygenase"/>
    <property type="match status" value="1"/>
</dbReference>
<evidence type="ECO:0000313" key="3">
    <source>
        <dbReference type="Proteomes" id="UP001226084"/>
    </source>
</evidence>
<gene>
    <name evidence="2" type="ORF">QE424_001571</name>
</gene>
<dbReference type="InterPro" id="IPR004360">
    <property type="entry name" value="Glyas_Fos-R_dOase_dom"/>
</dbReference>
<protein>
    <submittedName>
        <fullName evidence="2">Glyoxylase I family protein</fullName>
    </submittedName>
</protein>
<accession>A0AAP5AI57</accession>
<dbReference type="InterPro" id="IPR029068">
    <property type="entry name" value="Glyas_Bleomycin-R_OHBP_Dase"/>
</dbReference>
<feature type="domain" description="VOC" evidence="1">
    <location>
        <begin position="11"/>
        <end position="138"/>
    </location>
</feature>
<dbReference type="RefSeq" id="WP_307106829.1">
    <property type="nucleotide sequence ID" value="NZ_JAUTAS010000001.1"/>
</dbReference>
<sequence>MSSERPFEIKRLDHLVLRVQDLQRAVAFYRDVLGCTVARERPTLGMVHLHAGSSMIDLVSVEGALGSRGGPAAGAQGRNLEHLCLRIEPFDETALREHLTMHGVAVDGQVSSNLGAEGDGLSLYLRDPDGNGVELKGPASSCGCG</sequence>
<dbReference type="Proteomes" id="UP001226084">
    <property type="component" value="Unassembled WGS sequence"/>
</dbReference>
<dbReference type="PANTHER" id="PTHR21366:SF14">
    <property type="entry name" value="GLYOXALASE DOMAIN-CONTAINING PROTEIN 5"/>
    <property type="match status" value="1"/>
</dbReference>
<evidence type="ECO:0000259" key="1">
    <source>
        <dbReference type="PROSITE" id="PS51819"/>
    </source>
</evidence>